<dbReference type="AlphaFoldDB" id="A0A0P6XAG4"/>
<dbReference type="EMBL" id="LGCK01000010">
    <property type="protein sequence ID" value="KPL71589.1"/>
    <property type="molecule type" value="Genomic_DNA"/>
</dbReference>
<keyword evidence="4" id="KW-1185">Reference proteome</keyword>
<feature type="compositionally biased region" description="Basic and acidic residues" evidence="1">
    <location>
        <begin position="49"/>
        <end position="75"/>
    </location>
</feature>
<keyword evidence="2" id="KW-1133">Transmembrane helix</keyword>
<keyword evidence="2" id="KW-0812">Transmembrane</keyword>
<evidence type="ECO:0000313" key="3">
    <source>
        <dbReference type="EMBL" id="KPL71589.1"/>
    </source>
</evidence>
<keyword evidence="2" id="KW-0472">Membrane</keyword>
<feature type="region of interest" description="Disordered" evidence="1">
    <location>
        <begin position="49"/>
        <end position="85"/>
    </location>
</feature>
<sequence>MSLMDIAPYLLVGLIIFINIALWSMFKGKGTRQHMDLWRKAGSTLQKPWEKEDRSLQELSERVKHLQEKPNHPLLEDNSDESGMD</sequence>
<feature type="transmembrane region" description="Helical" evidence="2">
    <location>
        <begin position="6"/>
        <end position="26"/>
    </location>
</feature>
<protein>
    <submittedName>
        <fullName evidence="3">Uncharacterized protein</fullName>
    </submittedName>
</protein>
<reference evidence="3 4" key="1">
    <citation type="submission" date="2015-07" db="EMBL/GenBank/DDBJ databases">
        <title>Genome sequence of Leptolinea tardivitalis DSM 16556.</title>
        <authorList>
            <person name="Hemp J."/>
            <person name="Ward L.M."/>
            <person name="Pace L.A."/>
            <person name="Fischer W.W."/>
        </authorList>
    </citation>
    <scope>NUCLEOTIDE SEQUENCE [LARGE SCALE GENOMIC DNA]</scope>
    <source>
        <strain evidence="3 4">YMTK-2</strain>
    </source>
</reference>
<accession>A0A0P6XAG4</accession>
<gene>
    <name evidence="3" type="ORF">ADM99_08865</name>
</gene>
<evidence type="ECO:0000313" key="4">
    <source>
        <dbReference type="Proteomes" id="UP000050430"/>
    </source>
</evidence>
<evidence type="ECO:0000256" key="1">
    <source>
        <dbReference type="SAM" id="MobiDB-lite"/>
    </source>
</evidence>
<proteinExistence type="predicted"/>
<dbReference type="Proteomes" id="UP000050430">
    <property type="component" value="Unassembled WGS sequence"/>
</dbReference>
<organism evidence="3 4">
    <name type="scientific">Leptolinea tardivitalis</name>
    <dbReference type="NCBI Taxonomy" id="229920"/>
    <lineage>
        <taxon>Bacteria</taxon>
        <taxon>Bacillati</taxon>
        <taxon>Chloroflexota</taxon>
        <taxon>Anaerolineae</taxon>
        <taxon>Anaerolineales</taxon>
        <taxon>Anaerolineaceae</taxon>
        <taxon>Leptolinea</taxon>
    </lineage>
</organism>
<dbReference type="RefSeq" id="WP_062420165.1">
    <property type="nucleotide sequence ID" value="NZ_BBYA01000001.1"/>
</dbReference>
<evidence type="ECO:0000256" key="2">
    <source>
        <dbReference type="SAM" id="Phobius"/>
    </source>
</evidence>
<name>A0A0P6XAG4_9CHLR</name>
<comment type="caution">
    <text evidence="3">The sequence shown here is derived from an EMBL/GenBank/DDBJ whole genome shotgun (WGS) entry which is preliminary data.</text>
</comment>